<dbReference type="InterPro" id="IPR011009">
    <property type="entry name" value="Kinase-like_dom_sf"/>
</dbReference>
<dbReference type="InterPro" id="IPR002575">
    <property type="entry name" value="Aminoglycoside_PTrfase"/>
</dbReference>
<organism evidence="2 3">
    <name type="scientific">Planktomarina temperata RCA23</name>
    <dbReference type="NCBI Taxonomy" id="666509"/>
    <lineage>
        <taxon>Bacteria</taxon>
        <taxon>Pseudomonadati</taxon>
        <taxon>Pseudomonadota</taxon>
        <taxon>Alphaproteobacteria</taxon>
        <taxon>Rhodobacterales</taxon>
        <taxon>Paracoccaceae</taxon>
        <taxon>Planktomarina</taxon>
    </lineage>
</organism>
<evidence type="ECO:0000313" key="2">
    <source>
        <dbReference type="EMBL" id="AII88532.1"/>
    </source>
</evidence>
<protein>
    <recommendedName>
        <fullName evidence="1">Aminoglycoside phosphotransferase domain-containing protein</fullName>
    </recommendedName>
</protein>
<name>A0AAN0RLT5_9RHOB</name>
<dbReference type="SUPFAM" id="SSF56112">
    <property type="entry name" value="Protein kinase-like (PK-like)"/>
    <property type="match status" value="1"/>
</dbReference>
<evidence type="ECO:0000313" key="3">
    <source>
        <dbReference type="Proteomes" id="UP000028680"/>
    </source>
</evidence>
<proteinExistence type="predicted"/>
<dbReference type="RefSeq" id="WP_044051062.1">
    <property type="nucleotide sequence ID" value="NZ_CP003984.1"/>
</dbReference>
<dbReference type="AlphaFoldDB" id="A0AAN0RLT5"/>
<dbReference type="Gene3D" id="3.30.200.20">
    <property type="entry name" value="Phosphorylase Kinase, domain 1"/>
    <property type="match status" value="1"/>
</dbReference>
<feature type="domain" description="Aminoglycoside phosphotransferase" evidence="1">
    <location>
        <begin position="23"/>
        <end position="243"/>
    </location>
</feature>
<evidence type="ECO:0000259" key="1">
    <source>
        <dbReference type="Pfam" id="PF01636"/>
    </source>
</evidence>
<dbReference type="KEGG" id="ptp:RCA23_c30320"/>
<reference evidence="2 3" key="1">
    <citation type="journal article" date="2014" name="ISME J.">
        <title>Adaptation of an abundant Roseobacter RCA organism to pelagic systems revealed by genomic and transcriptomic analyses.</title>
        <authorList>
            <person name="Voget S."/>
            <person name="Wemheuer B."/>
            <person name="Brinkhoff T."/>
            <person name="Vollmers J."/>
            <person name="Dietrich S."/>
            <person name="Giebel H.A."/>
            <person name="Beardsley C."/>
            <person name="Sardemann C."/>
            <person name="Bakenhus I."/>
            <person name="Billerbeck S."/>
            <person name="Daniel R."/>
            <person name="Simon M."/>
        </authorList>
    </citation>
    <scope>NUCLEOTIDE SEQUENCE [LARGE SCALE GENOMIC DNA]</scope>
    <source>
        <strain evidence="2 3">RCA23</strain>
    </source>
</reference>
<keyword evidence="3" id="KW-1185">Reference proteome</keyword>
<sequence>MNRSADIHAFLEAAGWGMAQRAPLAGDAGNRKYERLSHPQKGLSILMDADPASGENIRPFLNIAAHLKSCGLSSPEVYDANRDLGLIFLEDFGDQLLFDVAIASPELEYPLYKMCLDALERLHQTPPPPNVGSYFPQDMAQATEITLPWYCSPDLAAAITAELINQLNSLDWTHPVLVLRDFHAQNIVYRPEQSGLAQIGLLDFQDAQLGHPLYDAASLIHDARRSLHPDVERRLKDALAQTYAGSDNFHHALSTLSAQRNLRVLALFARLCLRDGKPGYLKLMPHVWNNLWRDLSHPHLSNLFRICQSLPEPTPKRQSELRAKCASRPTS</sequence>
<gene>
    <name evidence="2" type="ORF">RCA23_c30320</name>
</gene>
<dbReference type="EMBL" id="CP003984">
    <property type="protein sequence ID" value="AII88532.1"/>
    <property type="molecule type" value="Genomic_DNA"/>
</dbReference>
<dbReference type="Proteomes" id="UP000028680">
    <property type="component" value="Chromosome"/>
</dbReference>
<dbReference type="Gene3D" id="3.90.1200.10">
    <property type="match status" value="1"/>
</dbReference>
<dbReference type="Pfam" id="PF01636">
    <property type="entry name" value="APH"/>
    <property type="match status" value="1"/>
</dbReference>
<accession>A0AAN0RLT5</accession>